<sequence>MACDLATGALALPRAAGWAVLAMVVYVLVRPPRIAAEGGRLTVRGLLREQSVRTDQLITIRCRGGMGSRLVLEDLMGGRVQLDPRQLAASPLLWHHLDSGVRRSRERGFLRGGTRELQALADHIDGGGARKVFEASGLT</sequence>
<gene>
    <name evidence="2" type="ORF">G5C51_14870</name>
</gene>
<accession>A0A6G4U0E2</accession>
<dbReference type="Proteomes" id="UP000481583">
    <property type="component" value="Unassembled WGS sequence"/>
</dbReference>
<evidence type="ECO:0000313" key="3">
    <source>
        <dbReference type="Proteomes" id="UP000481583"/>
    </source>
</evidence>
<proteinExistence type="predicted"/>
<organism evidence="2 3">
    <name type="scientific">Streptomyces coryli</name>
    <dbReference type="NCBI Taxonomy" id="1128680"/>
    <lineage>
        <taxon>Bacteria</taxon>
        <taxon>Bacillati</taxon>
        <taxon>Actinomycetota</taxon>
        <taxon>Actinomycetes</taxon>
        <taxon>Kitasatosporales</taxon>
        <taxon>Streptomycetaceae</taxon>
        <taxon>Streptomyces</taxon>
    </lineage>
</organism>
<evidence type="ECO:0000313" key="2">
    <source>
        <dbReference type="EMBL" id="NGN65176.1"/>
    </source>
</evidence>
<protein>
    <submittedName>
        <fullName evidence="2">Uncharacterized protein</fullName>
    </submittedName>
</protein>
<dbReference type="AlphaFoldDB" id="A0A6G4U0E2"/>
<keyword evidence="1" id="KW-0472">Membrane</keyword>
<dbReference type="EMBL" id="JAAKZV010000054">
    <property type="protein sequence ID" value="NGN65176.1"/>
    <property type="molecule type" value="Genomic_DNA"/>
</dbReference>
<name>A0A6G4U0E2_9ACTN</name>
<evidence type="ECO:0000256" key="1">
    <source>
        <dbReference type="SAM" id="Phobius"/>
    </source>
</evidence>
<keyword evidence="1" id="KW-1133">Transmembrane helix</keyword>
<comment type="caution">
    <text evidence="2">The sequence shown here is derived from an EMBL/GenBank/DDBJ whole genome shotgun (WGS) entry which is preliminary data.</text>
</comment>
<feature type="transmembrane region" description="Helical" evidence="1">
    <location>
        <begin position="6"/>
        <end position="29"/>
    </location>
</feature>
<keyword evidence="3" id="KW-1185">Reference proteome</keyword>
<keyword evidence="1" id="KW-0812">Transmembrane</keyword>
<reference evidence="2 3" key="1">
    <citation type="submission" date="2020-02" db="EMBL/GenBank/DDBJ databases">
        <title>Whole-genome analyses of novel actinobacteria.</title>
        <authorList>
            <person name="Sahin N."/>
        </authorList>
    </citation>
    <scope>NUCLEOTIDE SEQUENCE [LARGE SCALE GENOMIC DNA]</scope>
    <source>
        <strain evidence="2 3">A7024</strain>
    </source>
</reference>